<name>A0A9Q1IZB9_SYNKA</name>
<comment type="caution">
    <text evidence="1">The sequence shown here is derived from an EMBL/GenBank/DDBJ whole genome shotgun (WGS) entry which is preliminary data.</text>
</comment>
<evidence type="ECO:0000313" key="2">
    <source>
        <dbReference type="Proteomes" id="UP001152622"/>
    </source>
</evidence>
<dbReference type="Proteomes" id="UP001152622">
    <property type="component" value="Chromosome 5"/>
</dbReference>
<dbReference type="AlphaFoldDB" id="A0A9Q1IZB9"/>
<dbReference type="EMBL" id="JAINUF010000005">
    <property type="protein sequence ID" value="KAJ8360061.1"/>
    <property type="molecule type" value="Genomic_DNA"/>
</dbReference>
<organism evidence="1 2">
    <name type="scientific">Synaphobranchus kaupii</name>
    <name type="common">Kaup's arrowtooth eel</name>
    <dbReference type="NCBI Taxonomy" id="118154"/>
    <lineage>
        <taxon>Eukaryota</taxon>
        <taxon>Metazoa</taxon>
        <taxon>Chordata</taxon>
        <taxon>Craniata</taxon>
        <taxon>Vertebrata</taxon>
        <taxon>Euteleostomi</taxon>
        <taxon>Actinopterygii</taxon>
        <taxon>Neopterygii</taxon>
        <taxon>Teleostei</taxon>
        <taxon>Anguilliformes</taxon>
        <taxon>Synaphobranchidae</taxon>
        <taxon>Synaphobranchus</taxon>
    </lineage>
</organism>
<accession>A0A9Q1IZB9</accession>
<gene>
    <name evidence="1" type="ORF">SKAU_G00165860</name>
</gene>
<proteinExistence type="predicted"/>
<protein>
    <submittedName>
        <fullName evidence="1">Uncharacterized protein</fullName>
    </submittedName>
</protein>
<reference evidence="1" key="1">
    <citation type="journal article" date="2023" name="Science">
        <title>Genome structures resolve the early diversification of teleost fishes.</title>
        <authorList>
            <person name="Parey E."/>
            <person name="Louis A."/>
            <person name="Montfort J."/>
            <person name="Bouchez O."/>
            <person name="Roques C."/>
            <person name="Iampietro C."/>
            <person name="Lluch J."/>
            <person name="Castinel A."/>
            <person name="Donnadieu C."/>
            <person name="Desvignes T."/>
            <person name="Floi Bucao C."/>
            <person name="Jouanno E."/>
            <person name="Wen M."/>
            <person name="Mejri S."/>
            <person name="Dirks R."/>
            <person name="Jansen H."/>
            <person name="Henkel C."/>
            <person name="Chen W.J."/>
            <person name="Zahm M."/>
            <person name="Cabau C."/>
            <person name="Klopp C."/>
            <person name="Thompson A.W."/>
            <person name="Robinson-Rechavi M."/>
            <person name="Braasch I."/>
            <person name="Lecointre G."/>
            <person name="Bobe J."/>
            <person name="Postlethwait J.H."/>
            <person name="Berthelot C."/>
            <person name="Roest Crollius H."/>
            <person name="Guiguen Y."/>
        </authorList>
    </citation>
    <scope>NUCLEOTIDE SEQUENCE</scope>
    <source>
        <strain evidence="1">WJC10195</strain>
    </source>
</reference>
<sequence>MLSPKRMTYSEASAVQCADNTVWLQPKHNTASAKICGRGAPKQDGTDYITVLPRRQNTLSGSSVLADLFPEVEEGDSTPNSFPAQRCPKLTESQRTTCVPSLIMDDGDRRCVVRSAVERLPWEREKDLAVCSPIFSLAYAKDGRRLHRQPSLVFQEPEAMCANRLATTATGRHITLPTALLAVYTQISD</sequence>
<evidence type="ECO:0000313" key="1">
    <source>
        <dbReference type="EMBL" id="KAJ8360061.1"/>
    </source>
</evidence>
<keyword evidence="2" id="KW-1185">Reference proteome</keyword>